<sequence length="388" mass="43373">MSKWEMVKLKELATVVSGSTPKTSVSTYWNGEYNWITPAELSEDTSIINETQRKITKLGVDHTGLKSFPKGTVLLSSRAPIGKVAIAGREMFCNQGFKNLICRDELHNKYLFWFLKGKTSFLNSLGRGATFKEISKAIVENIIIPLPPLEVQKKIAQTLGAASELIALRKKQSAELDNLIKSIFYDMFGDPVINEKGWEKKKVKEVCQVKIGPFGSLLHSNDYIQGGIPLINPSHIIKGKLCADNMLTITEEKAQELAQYRMEKDDVVMGRRGEIGRCAVVTDKHDGFLCGTGSLFMKPSQKLNSVYLMQTISSTQMRSVLERAAQGITMKNLNSTIVENIEILLPPLSLQTHFATIVTKIEEQKSLVQKAIDESQSLFDSLMSQYFE</sequence>
<evidence type="ECO:0000313" key="5">
    <source>
        <dbReference type="EMBL" id="EGO63405.1"/>
    </source>
</evidence>
<evidence type="ECO:0000259" key="4">
    <source>
        <dbReference type="Pfam" id="PF01420"/>
    </source>
</evidence>
<evidence type="ECO:0000313" key="6">
    <source>
        <dbReference type="Proteomes" id="UP000003240"/>
    </source>
</evidence>
<dbReference type="SUPFAM" id="SSF116734">
    <property type="entry name" value="DNA methylase specificity domain"/>
    <property type="match status" value="2"/>
</dbReference>
<proteinExistence type="inferred from homology"/>
<comment type="similarity">
    <text evidence="1">Belongs to the type-I restriction system S methylase family.</text>
</comment>
<dbReference type="Proteomes" id="UP000003240">
    <property type="component" value="Unassembled WGS sequence"/>
</dbReference>
<name>F7NKM8_9FIRM</name>
<dbReference type="InterPro" id="IPR044946">
    <property type="entry name" value="Restrct_endonuc_typeI_TRD_sf"/>
</dbReference>
<protein>
    <submittedName>
        <fullName evidence="5">Restriction modification system DNA specificity domain-containing protein</fullName>
    </submittedName>
</protein>
<keyword evidence="3" id="KW-0238">DNA-binding</keyword>
<dbReference type="InterPro" id="IPR000055">
    <property type="entry name" value="Restrct_endonuc_typeI_TRD"/>
</dbReference>
<dbReference type="Gene3D" id="1.10.287.1120">
    <property type="entry name" value="Bipartite methylase S protein"/>
    <property type="match status" value="1"/>
</dbReference>
<comment type="caution">
    <text evidence="5">The sequence shown here is derived from an EMBL/GenBank/DDBJ whole genome shotgun (WGS) entry which is preliminary data.</text>
</comment>
<feature type="domain" description="Type I restriction modification DNA specificity" evidence="4">
    <location>
        <begin position="1"/>
        <end position="176"/>
    </location>
</feature>
<dbReference type="eggNOG" id="COG0732">
    <property type="taxonomic scope" value="Bacteria"/>
</dbReference>
<dbReference type="RefSeq" id="WP_004096489.1">
    <property type="nucleotide sequence ID" value="NZ_AFGF01000118.1"/>
</dbReference>
<dbReference type="InterPro" id="IPR052021">
    <property type="entry name" value="Type-I_RS_S_subunit"/>
</dbReference>
<dbReference type="REBASE" id="39491">
    <property type="entry name" value="S.Alo6540ORF13229P"/>
</dbReference>
<dbReference type="GO" id="GO:0009307">
    <property type="term" value="P:DNA restriction-modification system"/>
    <property type="evidence" value="ECO:0007669"/>
    <property type="project" value="UniProtKB-KW"/>
</dbReference>
<evidence type="ECO:0000256" key="1">
    <source>
        <dbReference type="ARBA" id="ARBA00010923"/>
    </source>
</evidence>
<dbReference type="CDD" id="cd17273">
    <property type="entry name" value="RMtype1_S_EcoJA69PI-TRD1-CR1_like"/>
    <property type="match status" value="1"/>
</dbReference>
<dbReference type="OrthoDB" id="9811611at2"/>
<accession>F7NKM8</accession>
<dbReference type="STRING" id="1009370.ALO_13234"/>
<evidence type="ECO:0000256" key="2">
    <source>
        <dbReference type="ARBA" id="ARBA00022747"/>
    </source>
</evidence>
<dbReference type="Gene3D" id="3.90.220.20">
    <property type="entry name" value="DNA methylase specificity domains"/>
    <property type="match status" value="2"/>
</dbReference>
<reference evidence="5 6" key="1">
    <citation type="journal article" date="2011" name="EMBO J.">
        <title>Structural diversity of bacterial flagellar motors.</title>
        <authorList>
            <person name="Chen S."/>
            <person name="Beeby M."/>
            <person name="Murphy G.E."/>
            <person name="Leadbetter J.R."/>
            <person name="Hendrixson D.R."/>
            <person name="Briegel A."/>
            <person name="Li Z."/>
            <person name="Shi J."/>
            <person name="Tocheva E.I."/>
            <person name="Muller A."/>
            <person name="Dobro M.J."/>
            <person name="Jensen G.J."/>
        </authorList>
    </citation>
    <scope>NUCLEOTIDE SEQUENCE [LARGE SCALE GENOMIC DNA]</scope>
    <source>
        <strain evidence="5 6">DSM 6540</strain>
    </source>
</reference>
<evidence type="ECO:0000256" key="3">
    <source>
        <dbReference type="ARBA" id="ARBA00023125"/>
    </source>
</evidence>
<dbReference type="PANTHER" id="PTHR30408">
    <property type="entry name" value="TYPE-1 RESTRICTION ENZYME ECOKI SPECIFICITY PROTEIN"/>
    <property type="match status" value="1"/>
</dbReference>
<dbReference type="AlphaFoldDB" id="F7NKM8"/>
<dbReference type="Pfam" id="PF01420">
    <property type="entry name" value="Methylase_S"/>
    <property type="match status" value="2"/>
</dbReference>
<keyword evidence="2" id="KW-0680">Restriction system</keyword>
<dbReference type="GO" id="GO:0003677">
    <property type="term" value="F:DNA binding"/>
    <property type="evidence" value="ECO:0007669"/>
    <property type="project" value="UniProtKB-KW"/>
</dbReference>
<gene>
    <name evidence="5" type="ORF">ALO_13234</name>
</gene>
<dbReference type="EMBL" id="AFGF01000118">
    <property type="protein sequence ID" value="EGO63405.1"/>
    <property type="molecule type" value="Genomic_DNA"/>
</dbReference>
<feature type="domain" description="Type I restriction modification DNA specificity" evidence="4">
    <location>
        <begin position="196"/>
        <end position="370"/>
    </location>
</feature>
<organism evidence="5 6">
    <name type="scientific">Acetonema longum DSM 6540</name>
    <dbReference type="NCBI Taxonomy" id="1009370"/>
    <lineage>
        <taxon>Bacteria</taxon>
        <taxon>Bacillati</taxon>
        <taxon>Bacillota</taxon>
        <taxon>Negativicutes</taxon>
        <taxon>Acetonemataceae</taxon>
        <taxon>Acetonema</taxon>
    </lineage>
</organism>
<dbReference type="PANTHER" id="PTHR30408:SF12">
    <property type="entry name" value="TYPE I RESTRICTION ENZYME MJAVIII SPECIFICITY SUBUNIT"/>
    <property type="match status" value="1"/>
</dbReference>
<keyword evidence="6" id="KW-1185">Reference proteome</keyword>